<keyword evidence="1" id="KW-1133">Transmembrane helix</keyword>
<keyword evidence="1" id="KW-0472">Membrane</keyword>
<dbReference type="OrthoDB" id="7274865at2"/>
<organism evidence="2 3">
    <name type="scientific">Swingsia samuiensis</name>
    <dbReference type="NCBI Taxonomy" id="1293412"/>
    <lineage>
        <taxon>Bacteria</taxon>
        <taxon>Pseudomonadati</taxon>
        <taxon>Pseudomonadota</taxon>
        <taxon>Alphaproteobacteria</taxon>
        <taxon>Acetobacterales</taxon>
        <taxon>Acetobacteraceae</taxon>
        <taxon>Swingsia</taxon>
    </lineage>
</organism>
<keyword evidence="3" id="KW-1185">Reference proteome</keyword>
<dbReference type="AlphaFoldDB" id="A0A4Y6UJL4"/>
<evidence type="ECO:0000313" key="3">
    <source>
        <dbReference type="Proteomes" id="UP000316313"/>
    </source>
</evidence>
<evidence type="ECO:0000313" key="2">
    <source>
        <dbReference type="EMBL" id="QDH17000.1"/>
    </source>
</evidence>
<evidence type="ECO:0008006" key="4">
    <source>
        <dbReference type="Google" id="ProtNLM"/>
    </source>
</evidence>
<name>A0A4Y6UJL4_9PROT</name>
<dbReference type="KEGG" id="ssam:E3D00_05055"/>
<gene>
    <name evidence="2" type="ORF">E3D00_05055</name>
</gene>
<feature type="transmembrane region" description="Helical" evidence="1">
    <location>
        <begin position="42"/>
        <end position="61"/>
    </location>
</feature>
<dbReference type="RefSeq" id="WP_141460512.1">
    <property type="nucleotide sequence ID" value="NZ_CP038141.1"/>
</dbReference>
<reference evidence="2 3" key="1">
    <citation type="submission" date="2019-03" db="EMBL/GenBank/DDBJ databases">
        <title>The complete genome sequence of Swingsia samuiensis NBRC107927(T).</title>
        <authorList>
            <person name="Chua K.-O."/>
            <person name="Chan K.-G."/>
            <person name="See-Too W.-S."/>
        </authorList>
    </citation>
    <scope>NUCLEOTIDE SEQUENCE [LARGE SCALE GENOMIC DNA]</scope>
    <source>
        <strain evidence="2 3">AH83</strain>
    </source>
</reference>
<dbReference type="PANTHER" id="PTHR32309">
    <property type="entry name" value="TYROSINE-PROTEIN KINASE"/>
    <property type="match status" value="1"/>
</dbReference>
<protein>
    <recommendedName>
        <fullName evidence="4">Capsule biosynthesis protein</fullName>
    </recommendedName>
</protein>
<accession>A0A4Y6UJL4</accession>
<sequence length="378" mass="42168">MPTTFDAKLSRFIKRSNKEIPVDIKNKFQSQKANKFNLSKKTLYTLLIPNLLAISYFGLIATPTFESESIILVKSPQKSSANLKNILSGDNNDDTSGAWIVKNRALSWDQFLSINTKFNLYDVYSNADFISRFGGFKSLFSTSDVSLWNYYKNNTNVSIDEQTGITKISVNSFSPVLSEKISSELLKDVSNHLNHLNDLEGADFVASARTEVADMRKAVALDAANIAAWRTHTNLLAPEKDYAALSEEALALDSKQMDLNSDFQIGHLYESNNPKVASLKARIDILKKNSSHLREVSKSIFSQATNYESLILKQNTDAKLLETAETALQEAVIKSKQNQYYLQTISQPSTPHSPTGPNRLKAILIVLALSLLIRFVIS</sequence>
<keyword evidence="1" id="KW-0812">Transmembrane</keyword>
<dbReference type="GO" id="GO:0005886">
    <property type="term" value="C:plasma membrane"/>
    <property type="evidence" value="ECO:0007669"/>
    <property type="project" value="TreeGrafter"/>
</dbReference>
<dbReference type="EMBL" id="CP038141">
    <property type="protein sequence ID" value="QDH17000.1"/>
    <property type="molecule type" value="Genomic_DNA"/>
</dbReference>
<dbReference type="Proteomes" id="UP000316313">
    <property type="component" value="Chromosome"/>
</dbReference>
<dbReference type="PANTHER" id="PTHR32309:SF13">
    <property type="entry name" value="FERRIC ENTEROBACTIN TRANSPORT PROTEIN FEPE"/>
    <property type="match status" value="1"/>
</dbReference>
<dbReference type="GO" id="GO:0004713">
    <property type="term" value="F:protein tyrosine kinase activity"/>
    <property type="evidence" value="ECO:0007669"/>
    <property type="project" value="TreeGrafter"/>
</dbReference>
<proteinExistence type="predicted"/>
<evidence type="ECO:0000256" key="1">
    <source>
        <dbReference type="SAM" id="Phobius"/>
    </source>
</evidence>
<dbReference type="InterPro" id="IPR050445">
    <property type="entry name" value="Bact_polysacc_biosynth/exp"/>
</dbReference>